<accession>A0A1I7Z741</accession>
<evidence type="ECO:0000313" key="1">
    <source>
        <dbReference type="Proteomes" id="UP000095287"/>
    </source>
</evidence>
<name>A0A1I7Z741_9BILA</name>
<dbReference type="WBParaSite" id="L893_g23250.t1">
    <property type="protein sequence ID" value="L893_g23250.t1"/>
    <property type="gene ID" value="L893_g23250"/>
</dbReference>
<keyword evidence="1" id="KW-1185">Reference proteome</keyword>
<dbReference type="AlphaFoldDB" id="A0A1I7Z741"/>
<proteinExistence type="predicted"/>
<sequence>MSRIEFQEELELLTVGDRIVLTPDRIQITTKSGHGSEKQRETPAMSRFIAGEQRKINPWIVEDKVNPGVTFFHYVYPNRSNASFLARLSMIFRISAHTPNSYFSHPHELIHGTGHFVLRYTSHLHATGARTVFYGRFGNLPSRCISGVSGAQSGINE</sequence>
<organism evidence="1 2">
    <name type="scientific">Steinernema glaseri</name>
    <dbReference type="NCBI Taxonomy" id="37863"/>
    <lineage>
        <taxon>Eukaryota</taxon>
        <taxon>Metazoa</taxon>
        <taxon>Ecdysozoa</taxon>
        <taxon>Nematoda</taxon>
        <taxon>Chromadorea</taxon>
        <taxon>Rhabditida</taxon>
        <taxon>Tylenchina</taxon>
        <taxon>Panagrolaimomorpha</taxon>
        <taxon>Strongyloidoidea</taxon>
        <taxon>Steinernematidae</taxon>
        <taxon>Steinernema</taxon>
    </lineage>
</organism>
<protein>
    <submittedName>
        <fullName evidence="2">Glycosyltransferase family 2 protein</fullName>
    </submittedName>
</protein>
<evidence type="ECO:0000313" key="2">
    <source>
        <dbReference type="WBParaSite" id="L893_g23250.t1"/>
    </source>
</evidence>
<dbReference type="Proteomes" id="UP000095287">
    <property type="component" value="Unplaced"/>
</dbReference>
<reference evidence="2" key="1">
    <citation type="submission" date="2016-11" db="UniProtKB">
        <authorList>
            <consortium name="WormBaseParasite"/>
        </authorList>
    </citation>
    <scope>IDENTIFICATION</scope>
</reference>